<dbReference type="AlphaFoldDB" id="A0A9Q0G5L2"/>
<evidence type="ECO:0000313" key="1">
    <source>
        <dbReference type="EMBL" id="KAJ4843623.1"/>
    </source>
</evidence>
<comment type="caution">
    <text evidence="1">The sequence shown here is derived from an EMBL/GenBank/DDBJ whole genome shotgun (WGS) entry which is preliminary data.</text>
</comment>
<evidence type="ECO:0000313" key="2">
    <source>
        <dbReference type="Proteomes" id="UP001141552"/>
    </source>
</evidence>
<protein>
    <submittedName>
        <fullName evidence="1">Uncharacterized protein</fullName>
    </submittedName>
</protein>
<accession>A0A9Q0G5L2</accession>
<reference evidence="1" key="1">
    <citation type="submission" date="2022-02" db="EMBL/GenBank/DDBJ databases">
        <authorList>
            <person name="Henning P.M."/>
            <person name="McCubbin A.G."/>
            <person name="Shore J.S."/>
        </authorList>
    </citation>
    <scope>NUCLEOTIDE SEQUENCE</scope>
    <source>
        <strain evidence="1">F60SS</strain>
        <tissue evidence="1">Leaves</tissue>
    </source>
</reference>
<reference evidence="1" key="2">
    <citation type="journal article" date="2023" name="Plants (Basel)">
        <title>Annotation of the Turnera subulata (Passifloraceae) Draft Genome Reveals the S-Locus Evolved after the Divergence of Turneroideae from Passifloroideae in a Stepwise Manner.</title>
        <authorList>
            <person name="Henning P.M."/>
            <person name="Roalson E.H."/>
            <person name="Mir W."/>
            <person name="McCubbin A.G."/>
            <person name="Shore J.S."/>
        </authorList>
    </citation>
    <scope>NUCLEOTIDE SEQUENCE</scope>
    <source>
        <strain evidence="1">F60SS</strain>
    </source>
</reference>
<gene>
    <name evidence="1" type="ORF">Tsubulata_037906</name>
</gene>
<organism evidence="1 2">
    <name type="scientific">Turnera subulata</name>
    <dbReference type="NCBI Taxonomy" id="218843"/>
    <lineage>
        <taxon>Eukaryota</taxon>
        <taxon>Viridiplantae</taxon>
        <taxon>Streptophyta</taxon>
        <taxon>Embryophyta</taxon>
        <taxon>Tracheophyta</taxon>
        <taxon>Spermatophyta</taxon>
        <taxon>Magnoliopsida</taxon>
        <taxon>eudicotyledons</taxon>
        <taxon>Gunneridae</taxon>
        <taxon>Pentapetalae</taxon>
        <taxon>rosids</taxon>
        <taxon>fabids</taxon>
        <taxon>Malpighiales</taxon>
        <taxon>Passifloraceae</taxon>
        <taxon>Turnera</taxon>
    </lineage>
</organism>
<proteinExistence type="predicted"/>
<name>A0A9Q0G5L2_9ROSI</name>
<keyword evidence="2" id="KW-1185">Reference proteome</keyword>
<dbReference type="Proteomes" id="UP001141552">
    <property type="component" value="Unassembled WGS sequence"/>
</dbReference>
<dbReference type="EMBL" id="JAKUCV010002192">
    <property type="protein sequence ID" value="KAJ4843623.1"/>
    <property type="molecule type" value="Genomic_DNA"/>
</dbReference>
<dbReference type="OrthoDB" id="1932706at2759"/>
<sequence length="126" mass="14135">MNERGSSSHLFFHFSTTQASQPEAALDSDFDCICRKLNLDDFLEIFWMISLDTLICEVRDYRKCGSDRGSSHSSMVGLPTVQRVRLRIIPDIESPATTTLSGSLPKLDRLCDNPVPTRLNLDLSSL</sequence>